<organism evidence="2 3">
    <name type="scientific">Saccharothrix coeruleofusca</name>
    <dbReference type="NCBI Taxonomy" id="33919"/>
    <lineage>
        <taxon>Bacteria</taxon>
        <taxon>Bacillati</taxon>
        <taxon>Actinomycetota</taxon>
        <taxon>Actinomycetes</taxon>
        <taxon>Pseudonocardiales</taxon>
        <taxon>Pseudonocardiaceae</taxon>
        <taxon>Saccharothrix</taxon>
    </lineage>
</organism>
<dbReference type="Proteomes" id="UP000639606">
    <property type="component" value="Unassembled WGS sequence"/>
</dbReference>
<name>A0A918EDQ9_9PSEU</name>
<reference evidence="2" key="2">
    <citation type="submission" date="2020-09" db="EMBL/GenBank/DDBJ databases">
        <authorList>
            <person name="Sun Q."/>
            <person name="Ohkuma M."/>
        </authorList>
    </citation>
    <scope>NUCLEOTIDE SEQUENCE</scope>
    <source>
        <strain evidence="2">JCM 3313</strain>
    </source>
</reference>
<evidence type="ECO:0000259" key="1">
    <source>
        <dbReference type="SMART" id="SM00860"/>
    </source>
</evidence>
<evidence type="ECO:0000313" key="3">
    <source>
        <dbReference type="Proteomes" id="UP000639606"/>
    </source>
</evidence>
<proteinExistence type="predicted"/>
<feature type="domain" description="Knr4/Smi1-like" evidence="1">
    <location>
        <begin position="218"/>
        <end position="343"/>
    </location>
</feature>
<reference evidence="2" key="1">
    <citation type="journal article" date="2014" name="Int. J. Syst. Evol. Microbiol.">
        <title>Complete genome sequence of Corynebacterium casei LMG S-19264T (=DSM 44701T), isolated from a smear-ripened cheese.</title>
        <authorList>
            <consortium name="US DOE Joint Genome Institute (JGI-PGF)"/>
            <person name="Walter F."/>
            <person name="Albersmeier A."/>
            <person name="Kalinowski J."/>
            <person name="Ruckert C."/>
        </authorList>
    </citation>
    <scope>NUCLEOTIDE SEQUENCE</scope>
    <source>
        <strain evidence="2">JCM 3313</strain>
    </source>
</reference>
<comment type="caution">
    <text evidence="2">The sequence shown here is derived from an EMBL/GenBank/DDBJ whole genome shotgun (WGS) entry which is preliminary data.</text>
</comment>
<dbReference type="InterPro" id="IPR037883">
    <property type="entry name" value="Knr4/Smi1-like_sf"/>
</dbReference>
<dbReference type="Gene3D" id="3.40.1580.10">
    <property type="entry name" value="SMI1/KNR4-like"/>
    <property type="match status" value="1"/>
</dbReference>
<dbReference type="EMBL" id="BMRG01000006">
    <property type="protein sequence ID" value="GGP59747.1"/>
    <property type="molecule type" value="Genomic_DNA"/>
</dbReference>
<sequence length="369" mass="39930">MDSFSALVGPASAPVPVDWAAVEAWLGLRLPGDYKELAGTFGPLDVGDFLWLHVPCSRAGRFDYGVWLGEAHRVCRVSSRDAGFAVPDGLLAWGVTRASSYLFWDTTASADPDRWPVVVFEMDAAERGVDPWYDYGLPVTAALTLAVAEGLPLPSGRDLGPLPATARRTAFLVGASPWTPPPPEPEVPEARRAALVRGSGLAALCALVVPPERPNLGGGTWDWLAAELGTALPAEFVALMRRYGAGSWAGHWLFPAPLAEDGLLAHVAGVRRTYRELRDAHPEFYPLGAFLPIAHSIDGDVLAYLTGGDDPESWPLVVWPRHAEQGPPLPHGLVTTLLEWLRGRFRTAGFARFDQDDDLVEHAVFRPSP</sequence>
<dbReference type="InterPro" id="IPR018958">
    <property type="entry name" value="Knr4/Smi1-like_dom"/>
</dbReference>
<evidence type="ECO:0000313" key="2">
    <source>
        <dbReference type="EMBL" id="GGP59747.1"/>
    </source>
</evidence>
<gene>
    <name evidence="2" type="ORF">GCM10010185_35170</name>
</gene>
<feature type="domain" description="Knr4/Smi1-like" evidence="1">
    <location>
        <begin position="14"/>
        <end position="104"/>
    </location>
</feature>
<accession>A0A918EDQ9</accession>
<keyword evidence="3" id="KW-1185">Reference proteome</keyword>
<dbReference type="RefSeq" id="WP_189224359.1">
    <property type="nucleotide sequence ID" value="NZ_BMRG01000006.1"/>
</dbReference>
<dbReference type="SUPFAM" id="SSF160631">
    <property type="entry name" value="SMI1/KNR4-like"/>
    <property type="match status" value="2"/>
</dbReference>
<protein>
    <recommendedName>
        <fullName evidence="1">Knr4/Smi1-like domain-containing protein</fullName>
    </recommendedName>
</protein>
<dbReference type="SMART" id="SM00860">
    <property type="entry name" value="SMI1_KNR4"/>
    <property type="match status" value="2"/>
</dbReference>
<dbReference type="AlphaFoldDB" id="A0A918EDQ9"/>